<dbReference type="AlphaFoldDB" id="A0A9N9RNK2"/>
<dbReference type="GO" id="GO:0017171">
    <property type="term" value="F:serine hydrolase activity"/>
    <property type="evidence" value="ECO:0007669"/>
    <property type="project" value="TreeGrafter"/>
</dbReference>
<dbReference type="GO" id="GO:0005615">
    <property type="term" value="C:extracellular space"/>
    <property type="evidence" value="ECO:0007669"/>
    <property type="project" value="TreeGrafter"/>
</dbReference>
<reference evidence="6" key="1">
    <citation type="submission" date="2022-01" db="EMBL/GenBank/DDBJ databases">
        <authorList>
            <person name="King R."/>
        </authorList>
    </citation>
    <scope>NUCLEOTIDE SEQUENCE</scope>
</reference>
<protein>
    <recommendedName>
        <fullName evidence="5">Lipase domain-containing protein</fullName>
    </recommendedName>
</protein>
<dbReference type="PRINTS" id="PR00821">
    <property type="entry name" value="TAGLIPASE"/>
</dbReference>
<evidence type="ECO:0000256" key="2">
    <source>
        <dbReference type="ARBA" id="ARBA00010701"/>
    </source>
</evidence>
<keyword evidence="7" id="KW-1185">Reference proteome</keyword>
<accession>A0A9N9RNK2</accession>
<comment type="similarity">
    <text evidence="2 4">Belongs to the AB hydrolase superfamily. Lipase family.</text>
</comment>
<dbReference type="PANTHER" id="PTHR11610">
    <property type="entry name" value="LIPASE"/>
    <property type="match status" value="1"/>
</dbReference>
<gene>
    <name evidence="6" type="ORF">CHIRRI_LOCUS4681</name>
</gene>
<evidence type="ECO:0000259" key="5">
    <source>
        <dbReference type="Pfam" id="PF00151"/>
    </source>
</evidence>
<comment type="subcellular location">
    <subcellularLocation>
        <location evidence="1">Secreted</location>
    </subcellularLocation>
</comment>
<dbReference type="PANTHER" id="PTHR11610:SF172">
    <property type="entry name" value="LIPASE MEMBER H-A-LIKE PROTEIN"/>
    <property type="match status" value="1"/>
</dbReference>
<evidence type="ECO:0000256" key="3">
    <source>
        <dbReference type="ARBA" id="ARBA00022525"/>
    </source>
</evidence>
<reference evidence="6" key="2">
    <citation type="submission" date="2022-10" db="EMBL/GenBank/DDBJ databases">
        <authorList>
            <consortium name="ENA_rothamsted_submissions"/>
            <consortium name="culmorum"/>
            <person name="King R."/>
        </authorList>
    </citation>
    <scope>NUCLEOTIDE SEQUENCE</scope>
</reference>
<evidence type="ECO:0000313" key="7">
    <source>
        <dbReference type="Proteomes" id="UP001153620"/>
    </source>
</evidence>
<feature type="domain" description="Lipase" evidence="5">
    <location>
        <begin position="59"/>
        <end position="285"/>
    </location>
</feature>
<dbReference type="Proteomes" id="UP001153620">
    <property type="component" value="Chromosome 2"/>
</dbReference>
<dbReference type="SUPFAM" id="SSF53474">
    <property type="entry name" value="alpha/beta-Hydrolases"/>
    <property type="match status" value="1"/>
</dbReference>
<dbReference type="GO" id="GO:0016042">
    <property type="term" value="P:lipid catabolic process"/>
    <property type="evidence" value="ECO:0007669"/>
    <property type="project" value="TreeGrafter"/>
</dbReference>
<sequence>MIVLKFMISSFVFYCGVFIYSNAQNIINQALYLGNPSVFNTTRDDCVWKFGNERDICPDPDIKLIMYTSFNGKNHAKVLFDMNEDYWLRMSSWNNTKENIILIHGYASGDDVLPMSVLRDAYLNNGNYNVFVIDWSALSQPPCYIAAVHNIKTVAHCVAKGFTSLRNQGISPEKTTCVGHSLGSHICGLMANYLNFRLERIIALDPARPLIRPGNQNRLDTGDARSVQVIHTNAGYYGEGGRVGHIDFCVNGGRRQPYCTSTTNSNLCSHIWSICYMAQSIFSNEEIIAEPCLRKCPSGVNLNPSSPNRIGKSFRYGYALNYGIPMGQHTPKTATGSYCVKDTRVPFCPSKENDVGDKRCCLDSLEWGDLLQ</sequence>
<proteinExistence type="inferred from homology"/>
<dbReference type="InterPro" id="IPR013818">
    <property type="entry name" value="Lipase"/>
</dbReference>
<evidence type="ECO:0000256" key="1">
    <source>
        <dbReference type="ARBA" id="ARBA00004613"/>
    </source>
</evidence>
<keyword evidence="3" id="KW-0964">Secreted</keyword>
<dbReference type="GO" id="GO:0016298">
    <property type="term" value="F:lipase activity"/>
    <property type="evidence" value="ECO:0007669"/>
    <property type="project" value="InterPro"/>
</dbReference>
<dbReference type="EMBL" id="OU895878">
    <property type="protein sequence ID" value="CAG9801760.1"/>
    <property type="molecule type" value="Genomic_DNA"/>
</dbReference>
<dbReference type="Gene3D" id="3.40.50.1820">
    <property type="entry name" value="alpha/beta hydrolase"/>
    <property type="match status" value="1"/>
</dbReference>
<evidence type="ECO:0000256" key="4">
    <source>
        <dbReference type="RuleBase" id="RU004262"/>
    </source>
</evidence>
<evidence type="ECO:0000313" key="6">
    <source>
        <dbReference type="EMBL" id="CAG9801760.1"/>
    </source>
</evidence>
<dbReference type="Pfam" id="PF00151">
    <property type="entry name" value="Lipase"/>
    <property type="match status" value="1"/>
</dbReference>
<dbReference type="InterPro" id="IPR000734">
    <property type="entry name" value="TAG_lipase"/>
</dbReference>
<dbReference type="InterPro" id="IPR029058">
    <property type="entry name" value="AB_hydrolase_fold"/>
</dbReference>
<organism evidence="6 7">
    <name type="scientific">Chironomus riparius</name>
    <dbReference type="NCBI Taxonomy" id="315576"/>
    <lineage>
        <taxon>Eukaryota</taxon>
        <taxon>Metazoa</taxon>
        <taxon>Ecdysozoa</taxon>
        <taxon>Arthropoda</taxon>
        <taxon>Hexapoda</taxon>
        <taxon>Insecta</taxon>
        <taxon>Pterygota</taxon>
        <taxon>Neoptera</taxon>
        <taxon>Endopterygota</taxon>
        <taxon>Diptera</taxon>
        <taxon>Nematocera</taxon>
        <taxon>Chironomoidea</taxon>
        <taxon>Chironomidae</taxon>
        <taxon>Chironominae</taxon>
        <taxon>Chironomus</taxon>
    </lineage>
</organism>
<dbReference type="OrthoDB" id="8183961at2759"/>
<name>A0A9N9RNK2_9DIPT</name>